<evidence type="ECO:0000256" key="3">
    <source>
        <dbReference type="ARBA" id="ARBA00022827"/>
    </source>
</evidence>
<dbReference type="PANTHER" id="PTHR13789">
    <property type="entry name" value="MONOOXYGENASE"/>
    <property type="match status" value="1"/>
</dbReference>
<feature type="domain" description="FAD-binding" evidence="7">
    <location>
        <begin position="19"/>
        <end position="363"/>
    </location>
</feature>
<dbReference type="GO" id="GO:0004497">
    <property type="term" value="F:monooxygenase activity"/>
    <property type="evidence" value="ECO:0007669"/>
    <property type="project" value="UniProtKB-KW"/>
</dbReference>
<dbReference type="AlphaFoldDB" id="A0A8H5IBA6"/>
<evidence type="ECO:0000256" key="4">
    <source>
        <dbReference type="ARBA" id="ARBA00023002"/>
    </source>
</evidence>
<sequence>MANSTQHVKLDNGNGIILDIGIVGAGIAGLAAAAALSRLGHRVDVYERSKFSNEVGAAINVGPNAAPVMRALGFDIEKAQLLAAQEGKQFNATTLETNYHGNYEDFTNRYGAPWYFSHRVDLHNEFRRLAVESGDCEAGLIVFEDGTRVKKDVIIGADGIHSAVAPCVLGSDIPTTEVNECAYRFLIPTEKLLANPKTSLLFQEDKTTFHVAAAPDKRLVWYPCRSANGMISSGKVQNFVGLHPPKAGRETKEDWHAQGNVNDLVDTFSHFHDSLVEICRSAEDVKLWQLQYRSPVKQWTKGRVILIGDAVHPMLPHQGQGGNQAIEDAGALGVFLSKVQNQNDVPRRLELVQDLRRNRAAAMQIFSNVGQDQSDRIAKEVEPLIEGPVPKNQGEFHQWNFGYNVMEKGQELLEQELARQVPCHI</sequence>
<protein>
    <submittedName>
        <fullName evidence="8">FAD dependent oxidoreductase</fullName>
    </submittedName>
</protein>
<accession>A0A8H5IBA6</accession>
<keyword evidence="5" id="KW-0503">Monooxygenase</keyword>
<evidence type="ECO:0000259" key="7">
    <source>
        <dbReference type="Pfam" id="PF01494"/>
    </source>
</evidence>
<dbReference type="Gene3D" id="3.50.50.60">
    <property type="entry name" value="FAD/NAD(P)-binding domain"/>
    <property type="match status" value="1"/>
</dbReference>
<dbReference type="PANTHER" id="PTHR13789:SF215">
    <property type="entry name" value="FAD-BINDING DOMAIN-CONTAINING PROTEIN-RELATED"/>
    <property type="match status" value="1"/>
</dbReference>
<keyword evidence="4" id="KW-0560">Oxidoreductase</keyword>
<dbReference type="EMBL" id="JAAOAM010000347">
    <property type="protein sequence ID" value="KAF5532893.1"/>
    <property type="molecule type" value="Genomic_DNA"/>
</dbReference>
<proteinExistence type="inferred from homology"/>
<keyword evidence="9" id="KW-1185">Reference proteome</keyword>
<dbReference type="Pfam" id="PF01494">
    <property type="entry name" value="FAD_binding_3"/>
    <property type="match status" value="1"/>
</dbReference>
<keyword evidence="2" id="KW-0285">Flavoprotein</keyword>
<keyword evidence="6" id="KW-0472">Membrane</keyword>
<keyword evidence="6" id="KW-0812">Transmembrane</keyword>
<dbReference type="InterPro" id="IPR050493">
    <property type="entry name" value="FAD-dep_Monooxygenase_BioMet"/>
</dbReference>
<evidence type="ECO:0000313" key="9">
    <source>
        <dbReference type="Proteomes" id="UP000522262"/>
    </source>
</evidence>
<dbReference type="GO" id="GO:0071949">
    <property type="term" value="F:FAD binding"/>
    <property type="evidence" value="ECO:0007669"/>
    <property type="project" value="InterPro"/>
</dbReference>
<feature type="transmembrane region" description="Helical" evidence="6">
    <location>
        <begin position="20"/>
        <end position="40"/>
    </location>
</feature>
<organism evidence="8 9">
    <name type="scientific">Fusarium mexicanum</name>
    <dbReference type="NCBI Taxonomy" id="751941"/>
    <lineage>
        <taxon>Eukaryota</taxon>
        <taxon>Fungi</taxon>
        <taxon>Dikarya</taxon>
        <taxon>Ascomycota</taxon>
        <taxon>Pezizomycotina</taxon>
        <taxon>Sordariomycetes</taxon>
        <taxon>Hypocreomycetidae</taxon>
        <taxon>Hypocreales</taxon>
        <taxon>Nectriaceae</taxon>
        <taxon>Fusarium</taxon>
        <taxon>Fusarium fujikuroi species complex</taxon>
    </lineage>
</organism>
<name>A0A8H5IBA6_9HYPO</name>
<dbReference type="PRINTS" id="PR00420">
    <property type="entry name" value="RNGMNOXGNASE"/>
</dbReference>
<reference evidence="8 9" key="1">
    <citation type="submission" date="2020-05" db="EMBL/GenBank/DDBJ databases">
        <title>Identification and distribution of gene clusters putatively required for synthesis of sphingolipid metabolism inhibitors in phylogenetically diverse species of the filamentous fungus Fusarium.</title>
        <authorList>
            <person name="Kim H.-S."/>
            <person name="Busman M."/>
            <person name="Brown D.W."/>
            <person name="Divon H."/>
            <person name="Uhlig S."/>
            <person name="Proctor R.H."/>
        </authorList>
    </citation>
    <scope>NUCLEOTIDE SEQUENCE [LARGE SCALE GENOMIC DNA]</scope>
    <source>
        <strain evidence="8 9">NRRL 53147</strain>
    </source>
</reference>
<evidence type="ECO:0000256" key="6">
    <source>
        <dbReference type="SAM" id="Phobius"/>
    </source>
</evidence>
<dbReference type="SUPFAM" id="SSF54373">
    <property type="entry name" value="FAD-linked reductases, C-terminal domain"/>
    <property type="match status" value="1"/>
</dbReference>
<dbReference type="InterPro" id="IPR036188">
    <property type="entry name" value="FAD/NAD-bd_sf"/>
</dbReference>
<evidence type="ECO:0000256" key="2">
    <source>
        <dbReference type="ARBA" id="ARBA00022630"/>
    </source>
</evidence>
<dbReference type="InterPro" id="IPR002938">
    <property type="entry name" value="FAD-bd"/>
</dbReference>
<dbReference type="SUPFAM" id="SSF51905">
    <property type="entry name" value="FAD/NAD(P)-binding domain"/>
    <property type="match status" value="1"/>
</dbReference>
<keyword evidence="6" id="KW-1133">Transmembrane helix</keyword>
<keyword evidence="3" id="KW-0274">FAD</keyword>
<comment type="similarity">
    <text evidence="1">Belongs to the paxM FAD-dependent monooxygenase family.</text>
</comment>
<evidence type="ECO:0000256" key="5">
    <source>
        <dbReference type="ARBA" id="ARBA00023033"/>
    </source>
</evidence>
<dbReference type="Proteomes" id="UP000522262">
    <property type="component" value="Unassembled WGS sequence"/>
</dbReference>
<gene>
    <name evidence="8" type="ORF">FMEXI_12153</name>
</gene>
<evidence type="ECO:0000313" key="8">
    <source>
        <dbReference type="EMBL" id="KAF5532893.1"/>
    </source>
</evidence>
<comment type="caution">
    <text evidence="8">The sequence shown here is derived from an EMBL/GenBank/DDBJ whole genome shotgun (WGS) entry which is preliminary data.</text>
</comment>
<evidence type="ECO:0000256" key="1">
    <source>
        <dbReference type="ARBA" id="ARBA00007992"/>
    </source>
</evidence>